<dbReference type="PANTHER" id="PTHR30085">
    <property type="entry name" value="AMINO ACID ABC TRANSPORTER PERMEASE"/>
    <property type="match status" value="1"/>
</dbReference>
<dbReference type="RefSeq" id="WP_216244255.1">
    <property type="nucleotide sequence ID" value="NZ_JABACJ020000020.1"/>
</dbReference>
<feature type="signal peptide" evidence="4">
    <location>
        <begin position="1"/>
        <end position="24"/>
    </location>
</feature>
<evidence type="ECO:0000256" key="1">
    <source>
        <dbReference type="ARBA" id="ARBA00010333"/>
    </source>
</evidence>
<evidence type="ECO:0000313" key="7">
    <source>
        <dbReference type="Proteomes" id="UP000723714"/>
    </source>
</evidence>
<accession>A0ABS6D7S4</accession>
<comment type="caution">
    <text evidence="6">The sequence shown here is derived from an EMBL/GenBank/DDBJ whole genome shotgun (WGS) entry which is preliminary data.</text>
</comment>
<dbReference type="PROSITE" id="PS51257">
    <property type="entry name" value="PROKAR_LIPOPROTEIN"/>
    <property type="match status" value="1"/>
</dbReference>
<dbReference type="PANTHER" id="PTHR30085:SF6">
    <property type="entry name" value="ABC TRANSPORTER GLUTAMINE-BINDING PROTEIN GLNH"/>
    <property type="match status" value="1"/>
</dbReference>
<dbReference type="EMBL" id="JABACJ020000020">
    <property type="protein sequence ID" value="MBU3877638.1"/>
    <property type="molecule type" value="Genomic_DNA"/>
</dbReference>
<evidence type="ECO:0000256" key="4">
    <source>
        <dbReference type="SAM" id="SignalP"/>
    </source>
</evidence>
<comment type="similarity">
    <text evidence="1">Belongs to the bacterial solute-binding protein 3 family.</text>
</comment>
<evidence type="ECO:0000259" key="5">
    <source>
        <dbReference type="SMART" id="SM00062"/>
    </source>
</evidence>
<protein>
    <submittedName>
        <fullName evidence="6">Transporter substrate-binding domain-containing protein</fullName>
    </submittedName>
</protein>
<dbReference type="Pfam" id="PF00497">
    <property type="entry name" value="SBP_bac_3"/>
    <property type="match status" value="1"/>
</dbReference>
<sequence>MGKCMKKVLSVALAIGLIAGMATGCSSSKKESSKNNDAAAKEEGSGSATLDAILEKGKIVVGCSLNGAPIGFTDDSGKEMGYDVDWANRLGEVLGVDVEIVNVDAETRLPALTSGRVDVLFANVTGNLERAQSVDFSIPYLRAGIKMLTAAGSELHTLEDLNNPDVTVSVNRGSTGEALVTEYAPDANILYVDNFTDSVLQVEQGKADAAFEDNTVVEYAASQNDKLEAQEKMYTSDPICAACRKGDMEFTRYLDMFVSWQISSGWQSDTYEKWWGTKPAELNYLW</sequence>
<evidence type="ECO:0000313" key="6">
    <source>
        <dbReference type="EMBL" id="MBU3877638.1"/>
    </source>
</evidence>
<evidence type="ECO:0000256" key="2">
    <source>
        <dbReference type="ARBA" id="ARBA00022448"/>
    </source>
</evidence>
<dbReference type="InterPro" id="IPR051455">
    <property type="entry name" value="Bact_solute-bind_prot3"/>
</dbReference>
<keyword evidence="2" id="KW-0813">Transport</keyword>
<organism evidence="6 7">
    <name type="scientific">Faecalicatena faecalis</name>
    <dbReference type="NCBI Taxonomy" id="2726362"/>
    <lineage>
        <taxon>Bacteria</taxon>
        <taxon>Bacillati</taxon>
        <taxon>Bacillota</taxon>
        <taxon>Clostridia</taxon>
        <taxon>Lachnospirales</taxon>
        <taxon>Lachnospiraceae</taxon>
        <taxon>Faecalicatena</taxon>
    </lineage>
</organism>
<feature type="domain" description="Solute-binding protein family 3/N-terminal" evidence="5">
    <location>
        <begin position="58"/>
        <end position="278"/>
    </location>
</feature>
<dbReference type="SMART" id="SM00062">
    <property type="entry name" value="PBPb"/>
    <property type="match status" value="1"/>
</dbReference>
<proteinExistence type="inferred from homology"/>
<dbReference type="CDD" id="cd13696">
    <property type="entry name" value="PBP2_Atu4678_like"/>
    <property type="match status" value="1"/>
</dbReference>
<dbReference type="Proteomes" id="UP000723714">
    <property type="component" value="Unassembled WGS sequence"/>
</dbReference>
<reference evidence="6 7" key="1">
    <citation type="submission" date="2021-06" db="EMBL/GenBank/DDBJ databases">
        <title>Faecalicatena sp. nov. isolated from porcine feces.</title>
        <authorList>
            <person name="Oh B.S."/>
            <person name="Lee J.H."/>
        </authorList>
    </citation>
    <scope>NUCLEOTIDE SEQUENCE [LARGE SCALE GENOMIC DNA]</scope>
    <source>
        <strain evidence="6 7">AGMB00832</strain>
    </source>
</reference>
<keyword evidence="7" id="KW-1185">Reference proteome</keyword>
<name>A0ABS6D7S4_9FIRM</name>
<dbReference type="InterPro" id="IPR001638">
    <property type="entry name" value="Solute-binding_3/MltF_N"/>
</dbReference>
<feature type="chain" id="PRO_5046229312" evidence="4">
    <location>
        <begin position="25"/>
        <end position="286"/>
    </location>
</feature>
<keyword evidence="3 4" id="KW-0732">Signal</keyword>
<evidence type="ECO:0000256" key="3">
    <source>
        <dbReference type="ARBA" id="ARBA00022729"/>
    </source>
</evidence>
<gene>
    <name evidence="6" type="ORF">HGO97_017685</name>
</gene>